<protein>
    <submittedName>
        <fullName evidence="3">XRE family transcriptional regulator</fullName>
    </submittedName>
</protein>
<keyword evidence="4" id="KW-1185">Reference proteome</keyword>
<evidence type="ECO:0000313" key="4">
    <source>
        <dbReference type="Proteomes" id="UP000278632"/>
    </source>
</evidence>
<dbReference type="InterPro" id="IPR001387">
    <property type="entry name" value="Cro/C1-type_HTH"/>
</dbReference>
<dbReference type="InterPro" id="IPR025868">
    <property type="entry name" value="Zn_ribbon_dom_put"/>
</dbReference>
<name>A0A3N0BBV6_9ACTN</name>
<dbReference type="SMART" id="SM00530">
    <property type="entry name" value="HTH_XRE"/>
    <property type="match status" value="1"/>
</dbReference>
<dbReference type="EMBL" id="QICD01000008">
    <property type="protein sequence ID" value="RNL45047.1"/>
    <property type="molecule type" value="Genomic_DNA"/>
</dbReference>
<dbReference type="RefSeq" id="WP_123191977.1">
    <property type="nucleotide sequence ID" value="NZ_QICD01000008.1"/>
</dbReference>
<reference evidence="4" key="1">
    <citation type="submission" date="2018-05" db="EMBL/GenBank/DDBJ databases">
        <title>Genome Sequencing of selected type strains of the family Eggerthellaceae.</title>
        <authorList>
            <person name="Danylec N."/>
            <person name="Stoll D.A."/>
            <person name="Doetsch A."/>
            <person name="Huch M."/>
        </authorList>
    </citation>
    <scope>NUCLEOTIDE SEQUENCE [LARGE SCALE GENOMIC DNA]</scope>
    <source>
        <strain evidence="4">DSM 16106</strain>
    </source>
</reference>
<dbReference type="CDD" id="cd00093">
    <property type="entry name" value="HTH_XRE"/>
    <property type="match status" value="1"/>
</dbReference>
<organism evidence="3 4">
    <name type="scientific">Paraeggerthella hongkongensis</name>
    <dbReference type="NCBI Taxonomy" id="230658"/>
    <lineage>
        <taxon>Bacteria</taxon>
        <taxon>Bacillati</taxon>
        <taxon>Actinomycetota</taxon>
        <taxon>Coriobacteriia</taxon>
        <taxon>Eggerthellales</taxon>
        <taxon>Eggerthellaceae</taxon>
        <taxon>Paraeggerthella</taxon>
    </lineage>
</organism>
<dbReference type="PANTHER" id="PTHR46558:SF4">
    <property type="entry name" value="DNA-BIDING PHAGE PROTEIN"/>
    <property type="match status" value="1"/>
</dbReference>
<dbReference type="Gene3D" id="1.10.260.40">
    <property type="entry name" value="lambda repressor-like DNA-binding domains"/>
    <property type="match status" value="1"/>
</dbReference>
<evidence type="ECO:0000256" key="1">
    <source>
        <dbReference type="ARBA" id="ARBA00023125"/>
    </source>
</evidence>
<evidence type="ECO:0000313" key="3">
    <source>
        <dbReference type="EMBL" id="RNL45047.1"/>
    </source>
</evidence>
<dbReference type="PANTHER" id="PTHR46558">
    <property type="entry name" value="TRACRIPTIONAL REGULATORY PROTEIN-RELATED-RELATED"/>
    <property type="match status" value="1"/>
</dbReference>
<gene>
    <name evidence="3" type="ORF">DMP08_05610</name>
</gene>
<dbReference type="PROSITE" id="PS50943">
    <property type="entry name" value="HTH_CROC1"/>
    <property type="match status" value="1"/>
</dbReference>
<dbReference type="InterPro" id="IPR010982">
    <property type="entry name" value="Lambda_DNA-bd_dom_sf"/>
</dbReference>
<accession>A0A3N0BBV6</accession>
<dbReference type="Pfam" id="PF01381">
    <property type="entry name" value="HTH_3"/>
    <property type="match status" value="1"/>
</dbReference>
<dbReference type="AlphaFoldDB" id="A0A3N0BBV6"/>
<keyword evidence="1" id="KW-0238">DNA-binding</keyword>
<sequence>MTIADILVAMRKERNLTQQDVARKLFVTRQAVSRWENGETTPGIDMCKLISATFDLPVTHLLEMPDGDYCQSCGMPFYQPKDHGSEADGALSADYCSWCYRDGAFVEDESLEELIERCAPYMAESCHVSRDEAVSFMGALLPHLKRWK</sequence>
<evidence type="ECO:0000259" key="2">
    <source>
        <dbReference type="PROSITE" id="PS50943"/>
    </source>
</evidence>
<dbReference type="OrthoDB" id="9801008at2"/>
<proteinExistence type="predicted"/>
<dbReference type="SUPFAM" id="SSF47413">
    <property type="entry name" value="lambda repressor-like DNA-binding domains"/>
    <property type="match status" value="1"/>
</dbReference>
<dbReference type="Pfam" id="PF12674">
    <property type="entry name" value="Zn_ribbon_2"/>
    <property type="match status" value="1"/>
</dbReference>
<comment type="caution">
    <text evidence="3">The sequence shown here is derived from an EMBL/GenBank/DDBJ whole genome shotgun (WGS) entry which is preliminary data.</text>
</comment>
<dbReference type="Proteomes" id="UP000278632">
    <property type="component" value="Unassembled WGS sequence"/>
</dbReference>
<feature type="domain" description="HTH cro/C1-type" evidence="2">
    <location>
        <begin position="7"/>
        <end position="61"/>
    </location>
</feature>
<dbReference type="GO" id="GO:0003677">
    <property type="term" value="F:DNA binding"/>
    <property type="evidence" value="ECO:0007669"/>
    <property type="project" value="UniProtKB-KW"/>
</dbReference>